<sequence length="98" mass="10818">MPVFPFQFTPSGPMSPITTKPWSPTSIPSTNNLVHKENGFKDINGNVHELESTVNWDNGNVTKIVDVYFAVNKNKTIESVTSHIDIVGVNDTFSEAIL</sequence>
<evidence type="ECO:0000313" key="2">
    <source>
        <dbReference type="Proteomes" id="UP001529514"/>
    </source>
</evidence>
<proteinExistence type="predicted"/>
<name>A0ABM8JZU7_9GAMM</name>
<dbReference type="EMBL" id="AP028978">
    <property type="protein sequence ID" value="BET98225.1"/>
    <property type="molecule type" value="Genomic_DNA"/>
</dbReference>
<gene>
    <name evidence="1" type="ORF">TCT1_31460</name>
</gene>
<evidence type="ECO:0000313" key="1">
    <source>
        <dbReference type="EMBL" id="BET98225.1"/>
    </source>
</evidence>
<accession>A0ABM8JZU7</accession>
<keyword evidence="2" id="KW-1185">Reference proteome</keyword>
<protein>
    <submittedName>
        <fullName evidence="1">Uncharacterized protein</fullName>
    </submittedName>
</protein>
<dbReference type="RefSeq" id="WP_374051742.1">
    <property type="nucleotide sequence ID" value="NZ_AP028978.1"/>
</dbReference>
<organism evidence="1 2">
    <name type="scientific">Xenorhabdus taiwanensis</name>
    <dbReference type="NCBI Taxonomy" id="3085177"/>
    <lineage>
        <taxon>Bacteria</taxon>
        <taxon>Pseudomonadati</taxon>
        <taxon>Pseudomonadota</taxon>
        <taxon>Gammaproteobacteria</taxon>
        <taxon>Enterobacterales</taxon>
        <taxon>Morganellaceae</taxon>
        <taxon>Xenorhabdus</taxon>
    </lineage>
</organism>
<dbReference type="Proteomes" id="UP001529514">
    <property type="component" value="Chromosome"/>
</dbReference>
<reference evidence="1 2" key="1">
    <citation type="submission" date="2023-10" db="EMBL/GenBank/DDBJ databases">
        <title>Xenorhabdus taiwanensis sp. nov., a symbiotic bacterium associated with the entomopathogenic nematode Steinernema taiwanensis.</title>
        <authorList>
            <person name="Tseng C.T."/>
            <person name="Shu H.Y."/>
            <person name="Chen M.H."/>
            <person name="Fang Y.J."/>
            <person name="Wu T.L."/>
            <person name="Lin Y.C."/>
            <person name="Huang C.J."/>
        </authorList>
    </citation>
    <scope>NUCLEOTIDE SEQUENCE [LARGE SCALE GENOMIC DNA]</scope>
    <source>
        <strain evidence="1 2">TCT-1</strain>
    </source>
</reference>